<accession>A0ACB9D0G9</accession>
<organism evidence="1 2">
    <name type="scientific">Cichorium intybus</name>
    <name type="common">Chicory</name>
    <dbReference type="NCBI Taxonomy" id="13427"/>
    <lineage>
        <taxon>Eukaryota</taxon>
        <taxon>Viridiplantae</taxon>
        <taxon>Streptophyta</taxon>
        <taxon>Embryophyta</taxon>
        <taxon>Tracheophyta</taxon>
        <taxon>Spermatophyta</taxon>
        <taxon>Magnoliopsida</taxon>
        <taxon>eudicotyledons</taxon>
        <taxon>Gunneridae</taxon>
        <taxon>Pentapetalae</taxon>
        <taxon>asterids</taxon>
        <taxon>campanulids</taxon>
        <taxon>Asterales</taxon>
        <taxon>Asteraceae</taxon>
        <taxon>Cichorioideae</taxon>
        <taxon>Cichorieae</taxon>
        <taxon>Cichoriinae</taxon>
        <taxon>Cichorium</taxon>
    </lineage>
</organism>
<protein>
    <submittedName>
        <fullName evidence="1">Uncharacterized protein</fullName>
    </submittedName>
</protein>
<dbReference type="Proteomes" id="UP001055811">
    <property type="component" value="Linkage Group LG05"/>
</dbReference>
<comment type="caution">
    <text evidence="1">The sequence shown here is derived from an EMBL/GenBank/DDBJ whole genome shotgun (WGS) entry which is preliminary data.</text>
</comment>
<gene>
    <name evidence="1" type="ORF">L2E82_30405</name>
</gene>
<dbReference type="EMBL" id="CM042013">
    <property type="protein sequence ID" value="KAI3739990.1"/>
    <property type="molecule type" value="Genomic_DNA"/>
</dbReference>
<evidence type="ECO:0000313" key="2">
    <source>
        <dbReference type="Proteomes" id="UP001055811"/>
    </source>
</evidence>
<keyword evidence="2" id="KW-1185">Reference proteome</keyword>
<proteinExistence type="predicted"/>
<reference evidence="1 2" key="2">
    <citation type="journal article" date="2022" name="Mol. Ecol. Resour.">
        <title>The genomes of chicory, endive, great burdock and yacon provide insights into Asteraceae paleo-polyploidization history and plant inulin production.</title>
        <authorList>
            <person name="Fan W."/>
            <person name="Wang S."/>
            <person name="Wang H."/>
            <person name="Wang A."/>
            <person name="Jiang F."/>
            <person name="Liu H."/>
            <person name="Zhao H."/>
            <person name="Xu D."/>
            <person name="Zhang Y."/>
        </authorList>
    </citation>
    <scope>NUCLEOTIDE SEQUENCE [LARGE SCALE GENOMIC DNA]</scope>
    <source>
        <strain evidence="2">cv. Punajuju</strain>
        <tissue evidence="1">Leaves</tissue>
    </source>
</reference>
<reference evidence="2" key="1">
    <citation type="journal article" date="2022" name="Mol. Ecol. Resour.">
        <title>The genomes of chicory, endive, great burdock and yacon provide insights into Asteraceae palaeo-polyploidization history and plant inulin production.</title>
        <authorList>
            <person name="Fan W."/>
            <person name="Wang S."/>
            <person name="Wang H."/>
            <person name="Wang A."/>
            <person name="Jiang F."/>
            <person name="Liu H."/>
            <person name="Zhao H."/>
            <person name="Xu D."/>
            <person name="Zhang Y."/>
        </authorList>
    </citation>
    <scope>NUCLEOTIDE SEQUENCE [LARGE SCALE GENOMIC DNA]</scope>
    <source>
        <strain evidence="2">cv. Punajuju</strain>
    </source>
</reference>
<sequence length="384" mass="45600">MAALSTLELMLHEIQNQENIGDNGRMPLLPHRPVSKARIPSRRTRRAILSYHLQEFGGKKKEEFVDGKRDGYAFVDDVLVLSKVKHNKSFFLNNEDEKVKGIVGVQKCFRGYQARLHYHKLKEGIITLQSFVRGENARREFHKWTKRPTETQVNQEFVWKPLRNRESTIIYLQSVVRDWLSRRHPDYIHNAITKNTNDANYLHNENTEIEEHVIVTEPYIRDLQRQVLRTEAALRHKKRENSLLALQIQQIDTKWELHKAEMNSKEKTWQDEFTSIQMSLASAPERTASEIINFPQNPSQRRDNGKMDLTIRQILELQESDSSFRMHNKQNSEKCHKQELRKLKGRFKAWKKEFKARLQDIKQTANRFDDDRRTKRLYKSCWVG</sequence>
<evidence type="ECO:0000313" key="1">
    <source>
        <dbReference type="EMBL" id="KAI3739990.1"/>
    </source>
</evidence>
<name>A0ACB9D0G9_CICIN</name>